<evidence type="ECO:0000313" key="1">
    <source>
        <dbReference type="EMBL" id="KAF7371816.1"/>
    </source>
</evidence>
<dbReference type="AlphaFoldDB" id="A0A8H7DHQ9"/>
<sequence length="267" mass="29051">MKLTGTSESVPTISVPGEVMLESLVNELGATLTEEQKARYSTIRGMLATGRDSLLATTSFVVEQRVALDDNIRAIEKFIEQDQRVEHCLGESLRALRSFGSTEAQLARLTRSMAEYNSRVESPKPELPILRRVGDHSVIPTEDFRVEMDEALPPRGRAESADDDNHRRGASTTLRKARMAAMFGSAQPAHVAPTPSAAQFARTAHFEDIGTIPTPLSVGAATAVKGIQGAAGALYESFHEEKAQTICTIFAREIGVTLQLPPHIRSK</sequence>
<gene>
    <name evidence="1" type="ORF">MVEN_00038300</name>
</gene>
<accession>A0A8H7DHQ9</accession>
<organism evidence="1 2">
    <name type="scientific">Mycena venus</name>
    <dbReference type="NCBI Taxonomy" id="2733690"/>
    <lineage>
        <taxon>Eukaryota</taxon>
        <taxon>Fungi</taxon>
        <taxon>Dikarya</taxon>
        <taxon>Basidiomycota</taxon>
        <taxon>Agaricomycotina</taxon>
        <taxon>Agaricomycetes</taxon>
        <taxon>Agaricomycetidae</taxon>
        <taxon>Agaricales</taxon>
        <taxon>Marasmiineae</taxon>
        <taxon>Mycenaceae</taxon>
        <taxon>Mycena</taxon>
    </lineage>
</organism>
<proteinExistence type="predicted"/>
<name>A0A8H7DHQ9_9AGAR</name>
<dbReference type="OrthoDB" id="3056403at2759"/>
<protein>
    <submittedName>
        <fullName evidence="1">Uncharacterized protein</fullName>
    </submittedName>
</protein>
<dbReference type="Proteomes" id="UP000620124">
    <property type="component" value="Unassembled WGS sequence"/>
</dbReference>
<evidence type="ECO:0000313" key="2">
    <source>
        <dbReference type="Proteomes" id="UP000620124"/>
    </source>
</evidence>
<dbReference type="EMBL" id="JACAZI010000001">
    <property type="protein sequence ID" value="KAF7371816.1"/>
    <property type="molecule type" value="Genomic_DNA"/>
</dbReference>
<keyword evidence="2" id="KW-1185">Reference proteome</keyword>
<comment type="caution">
    <text evidence="1">The sequence shown here is derived from an EMBL/GenBank/DDBJ whole genome shotgun (WGS) entry which is preliminary data.</text>
</comment>
<reference evidence="1" key="1">
    <citation type="submission" date="2020-05" db="EMBL/GenBank/DDBJ databases">
        <title>Mycena genomes resolve the evolution of fungal bioluminescence.</title>
        <authorList>
            <person name="Tsai I.J."/>
        </authorList>
    </citation>
    <scope>NUCLEOTIDE SEQUENCE</scope>
    <source>
        <strain evidence="1">CCC161011</strain>
    </source>
</reference>